<evidence type="ECO:0000256" key="2">
    <source>
        <dbReference type="PROSITE-ProRule" id="PRU00168"/>
    </source>
</evidence>
<evidence type="ECO:0000259" key="5">
    <source>
        <dbReference type="PROSITE" id="PS50200"/>
    </source>
</evidence>
<dbReference type="GO" id="GO:0007265">
    <property type="term" value="P:Ras protein signal transduction"/>
    <property type="evidence" value="ECO:0007669"/>
    <property type="project" value="TreeGrafter"/>
</dbReference>
<dbReference type="InterPro" id="IPR029071">
    <property type="entry name" value="Ubiquitin-like_domsf"/>
</dbReference>
<dbReference type="PANTHER" id="PTHR23113">
    <property type="entry name" value="GUANINE NUCLEOTIDE EXCHANGE FACTOR"/>
    <property type="match status" value="1"/>
</dbReference>
<dbReference type="SUPFAM" id="SSF54236">
    <property type="entry name" value="Ubiquitin-like"/>
    <property type="match status" value="1"/>
</dbReference>
<dbReference type="InterPro" id="IPR023578">
    <property type="entry name" value="Ras_GEF_dom_sf"/>
</dbReference>
<feature type="domain" description="N-terminal Ras-GEF" evidence="6">
    <location>
        <begin position="320"/>
        <end position="458"/>
    </location>
</feature>
<dbReference type="SMART" id="SM00314">
    <property type="entry name" value="RA"/>
    <property type="match status" value="1"/>
</dbReference>
<dbReference type="AlphaFoldDB" id="A0A1B0FA25"/>
<dbReference type="EMBL" id="CCAG010018115">
    <property type="status" value="NOT_ANNOTATED_CDS"/>
    <property type="molecule type" value="Genomic_DNA"/>
</dbReference>
<evidence type="ECO:0000256" key="1">
    <source>
        <dbReference type="ARBA" id="ARBA00022658"/>
    </source>
</evidence>
<dbReference type="CDD" id="cd06224">
    <property type="entry name" value="REM"/>
    <property type="match status" value="1"/>
</dbReference>
<feature type="compositionally biased region" description="Basic residues" evidence="3">
    <location>
        <begin position="57"/>
        <end position="73"/>
    </location>
</feature>
<feature type="compositionally biased region" description="Low complexity" evidence="3">
    <location>
        <begin position="94"/>
        <end position="131"/>
    </location>
</feature>
<evidence type="ECO:0000259" key="6">
    <source>
        <dbReference type="PROSITE" id="PS50212"/>
    </source>
</evidence>
<protein>
    <recommendedName>
        <fullName evidence="9">Ral guanine nucleotide dissociation stimulator-like 1</fullName>
    </recommendedName>
</protein>
<feature type="region of interest" description="Disordered" evidence="3">
    <location>
        <begin position="145"/>
        <end position="167"/>
    </location>
</feature>
<dbReference type="GO" id="GO:0005085">
    <property type="term" value="F:guanyl-nucleotide exchange factor activity"/>
    <property type="evidence" value="ECO:0007669"/>
    <property type="project" value="UniProtKB-KW"/>
</dbReference>
<dbReference type="SMART" id="SM00229">
    <property type="entry name" value="RasGEFN"/>
    <property type="match status" value="1"/>
</dbReference>
<keyword evidence="1 2" id="KW-0344">Guanine-nucleotide releasing factor</keyword>
<dbReference type="PhylomeDB" id="A0A1B0FA25"/>
<feature type="domain" description="Ras-associating" evidence="5">
    <location>
        <begin position="904"/>
        <end position="994"/>
    </location>
</feature>
<feature type="compositionally biased region" description="Low complexity" evidence="3">
    <location>
        <begin position="788"/>
        <end position="797"/>
    </location>
</feature>
<dbReference type="InterPro" id="IPR019804">
    <property type="entry name" value="Ras_G-nucl-exch_fac_CS"/>
</dbReference>
<evidence type="ECO:0008006" key="9">
    <source>
        <dbReference type="Google" id="ProtNLM"/>
    </source>
</evidence>
<dbReference type="EnsemblMetazoa" id="GMOY000347-RA">
    <property type="protein sequence ID" value="GMOY000347-PA"/>
    <property type="gene ID" value="GMOY000347"/>
</dbReference>
<feature type="compositionally biased region" description="Polar residues" evidence="3">
    <location>
        <begin position="146"/>
        <end position="161"/>
    </location>
</feature>
<feature type="region of interest" description="Disordered" evidence="3">
    <location>
        <begin position="57"/>
        <end position="131"/>
    </location>
</feature>
<sequence length="1008" mass="115676">MNFSSSAISCSNKTQTVAVKVLKNPQTPVYSSNCHQEQYQQKALMPPLDHATHIISHQHHCRHHHRHHQHHHLQQQQQQQQQQQHHPHHHHHQQQQQQQQEQQQENKQSRWQQSQPQLLQQQRRPSTYYQQQNDSQYYNERKSIPPTVTITSPHSLSSPNTPKHCRHKSCNATQHHCSASPTADARQMITSPNTTLTKAKKWRRPFSTYYSCDELDGNDHQRARLKHDHQTSEKMVVASLKYLCACTGATLRNLSKKTKDLHKSNCYSYVKPTWRIWGEEKEKNAIFTVYLKKVCYHRPTPSATNDSEDEISYLEWEMVRVRFVKAGTLERLVEALATDDGELESTFINVFLNTYRTFSTPKEVLGLLIKRFHTLNEKQRLEDLKNKDNVDYDRSASIHEQHKKTLVSVWKMWLNGFPEDWNEENLRHLIGFTSKYIPHSDLHARALNQLEMILRQEYSKSTLSSTCLSEQFAGLYLAPEFQRRTCFLETYRFPRIDVRHFAEQLTRMDCELFKRVISHQCLGASWARRNQGCCQTVVATVNQFNEVLYRVITSILIERLLEPQERAMYIVVWIDIAQELRLLKNFSSLKAIITGLNSSAIYRLRKIWSFLSKDKMEIFDELARICSEENNASVQRELLIREGTAKFADTVGENDRHLQKIIQKQSTQTSHGTIPYLGTFLTDLTMIHQANPDTVGEENLINFEKKRKEFEVLAQIKLLQGAANTYNLEEDLLFNRWFYSMPVLSDEDAHTLSYQLEPPQPTAPRKSNTSMNMSSANSSVLGHRKTDSIASNSSSGAGSQFYCEVNNSTSSRYSSRNNSLDREAQLTHNTQMSATSSVSNLSLDSSNSGGAVVIGNKSKITHSQSSNGLLRSTGGSTSGSHTPNLLGSPLINAQVVNSPGANSPFYIVRVTLETDNVPQDGIVVYKSMMVKNNERTPQVIRNALMKLGIEDEAEHYTLAQRLPDKDVELPRNANVYYAVNTNFELRFILKRNKDFNGIGSRSSRGSTS</sequence>
<dbReference type="CDD" id="cd00153">
    <property type="entry name" value="RA_RalGDS_like"/>
    <property type="match status" value="1"/>
</dbReference>
<dbReference type="InterPro" id="IPR008937">
    <property type="entry name" value="Ras-like_GEF"/>
</dbReference>
<dbReference type="PANTHER" id="PTHR23113:SF312">
    <property type="entry name" value="RAL GUANINE NUCLEOTIDE DISSOCIATION STIMULATOR-LIKE, ISOFORM E"/>
    <property type="match status" value="1"/>
</dbReference>
<dbReference type="Proteomes" id="UP000092444">
    <property type="component" value="Unassembled WGS sequence"/>
</dbReference>
<dbReference type="STRING" id="37546.A0A1B0FA25"/>
<dbReference type="GO" id="GO:0005886">
    <property type="term" value="C:plasma membrane"/>
    <property type="evidence" value="ECO:0007669"/>
    <property type="project" value="TreeGrafter"/>
</dbReference>
<dbReference type="PROSITE" id="PS50212">
    <property type="entry name" value="RASGEF_NTER"/>
    <property type="match status" value="1"/>
</dbReference>
<dbReference type="Gene3D" id="3.10.20.90">
    <property type="entry name" value="Phosphatidylinositol 3-kinase Catalytic Subunit, Chain A, domain 1"/>
    <property type="match status" value="1"/>
</dbReference>
<dbReference type="CDD" id="cd00155">
    <property type="entry name" value="RasGEF"/>
    <property type="match status" value="1"/>
</dbReference>
<name>A0A1B0FA25_GLOMM</name>
<dbReference type="InterPro" id="IPR000159">
    <property type="entry name" value="RA_dom"/>
</dbReference>
<feature type="compositionally biased region" description="Low complexity" evidence="3">
    <location>
        <begin position="767"/>
        <end position="779"/>
    </location>
</feature>
<evidence type="ECO:0000313" key="7">
    <source>
        <dbReference type="EnsemblMetazoa" id="GMOY000347-PA"/>
    </source>
</evidence>
<dbReference type="Pfam" id="PF00617">
    <property type="entry name" value="RasGEF"/>
    <property type="match status" value="1"/>
</dbReference>
<dbReference type="PROSITE" id="PS00720">
    <property type="entry name" value="RASGEF"/>
    <property type="match status" value="1"/>
</dbReference>
<feature type="domain" description="Ras-GEF" evidence="4">
    <location>
        <begin position="497"/>
        <end position="759"/>
    </location>
</feature>
<dbReference type="VEuPathDB" id="VectorBase:GMOY000347"/>
<feature type="compositionally biased region" description="Low complexity" evidence="3">
    <location>
        <begin position="74"/>
        <end position="84"/>
    </location>
</feature>
<evidence type="ECO:0000256" key="3">
    <source>
        <dbReference type="SAM" id="MobiDB-lite"/>
    </source>
</evidence>
<dbReference type="InterPro" id="IPR036964">
    <property type="entry name" value="RASGEF_cat_dom_sf"/>
</dbReference>
<accession>A0A1B0FA25</accession>
<dbReference type="PROSITE" id="PS50009">
    <property type="entry name" value="RASGEF_CAT"/>
    <property type="match status" value="1"/>
</dbReference>
<reference evidence="7" key="1">
    <citation type="submission" date="2020-05" db="UniProtKB">
        <authorList>
            <consortium name="EnsemblMetazoa"/>
        </authorList>
    </citation>
    <scope>IDENTIFICATION</scope>
    <source>
        <strain evidence="7">Yale</strain>
    </source>
</reference>
<organism evidence="7 8">
    <name type="scientific">Glossina morsitans morsitans</name>
    <name type="common">Savannah tsetse fly</name>
    <dbReference type="NCBI Taxonomy" id="37546"/>
    <lineage>
        <taxon>Eukaryota</taxon>
        <taxon>Metazoa</taxon>
        <taxon>Ecdysozoa</taxon>
        <taxon>Arthropoda</taxon>
        <taxon>Hexapoda</taxon>
        <taxon>Insecta</taxon>
        <taxon>Pterygota</taxon>
        <taxon>Neoptera</taxon>
        <taxon>Endopterygota</taxon>
        <taxon>Diptera</taxon>
        <taxon>Brachycera</taxon>
        <taxon>Muscomorpha</taxon>
        <taxon>Hippoboscoidea</taxon>
        <taxon>Glossinidae</taxon>
        <taxon>Glossina</taxon>
    </lineage>
</organism>
<evidence type="ECO:0000313" key="8">
    <source>
        <dbReference type="Proteomes" id="UP000092444"/>
    </source>
</evidence>
<dbReference type="SUPFAM" id="SSF48366">
    <property type="entry name" value="Ras GEF"/>
    <property type="match status" value="1"/>
</dbReference>
<dbReference type="Gene3D" id="1.20.870.10">
    <property type="entry name" value="Son of sevenless (SoS) protein Chain: S domain 1"/>
    <property type="match status" value="1"/>
</dbReference>
<proteinExistence type="predicted"/>
<keyword evidence="8" id="KW-1185">Reference proteome</keyword>
<feature type="region of interest" description="Disordered" evidence="3">
    <location>
        <begin position="754"/>
        <end position="797"/>
    </location>
</feature>
<dbReference type="PROSITE" id="PS50200">
    <property type="entry name" value="RA"/>
    <property type="match status" value="1"/>
</dbReference>
<dbReference type="Pfam" id="PF00788">
    <property type="entry name" value="RA"/>
    <property type="match status" value="1"/>
</dbReference>
<evidence type="ECO:0000259" key="4">
    <source>
        <dbReference type="PROSITE" id="PS50009"/>
    </source>
</evidence>
<dbReference type="InterPro" id="IPR001895">
    <property type="entry name" value="RASGEF_cat_dom"/>
</dbReference>
<dbReference type="Gene3D" id="1.10.840.10">
    <property type="entry name" value="Ras guanine-nucleotide exchange factors catalytic domain"/>
    <property type="match status" value="1"/>
</dbReference>
<dbReference type="Pfam" id="PF00618">
    <property type="entry name" value="RasGEF_N"/>
    <property type="match status" value="1"/>
</dbReference>
<dbReference type="SMART" id="SM00147">
    <property type="entry name" value="RasGEF"/>
    <property type="match status" value="1"/>
</dbReference>
<dbReference type="InterPro" id="IPR000651">
    <property type="entry name" value="Ras-like_Gua-exchang_fac_N"/>
</dbReference>